<comment type="caution">
    <text evidence="2">The sequence shown here is derived from an EMBL/GenBank/DDBJ whole genome shotgun (WGS) entry which is preliminary data.</text>
</comment>
<feature type="region of interest" description="Disordered" evidence="1">
    <location>
        <begin position="1"/>
        <end position="29"/>
    </location>
</feature>
<reference evidence="2" key="1">
    <citation type="journal article" date="2022" name="bioRxiv">
        <title>Sequencing and chromosome-scale assembly of the giantPleurodeles waltlgenome.</title>
        <authorList>
            <person name="Brown T."/>
            <person name="Elewa A."/>
            <person name="Iarovenko S."/>
            <person name="Subramanian E."/>
            <person name="Araus A.J."/>
            <person name="Petzold A."/>
            <person name="Susuki M."/>
            <person name="Suzuki K.-i.T."/>
            <person name="Hayashi T."/>
            <person name="Toyoda A."/>
            <person name="Oliveira C."/>
            <person name="Osipova E."/>
            <person name="Leigh N.D."/>
            <person name="Simon A."/>
            <person name="Yun M.H."/>
        </authorList>
    </citation>
    <scope>NUCLEOTIDE SEQUENCE</scope>
    <source>
        <strain evidence="2">20211129_DDA</strain>
        <tissue evidence="2">Liver</tissue>
    </source>
</reference>
<gene>
    <name evidence="2" type="ORF">NDU88_007432</name>
</gene>
<dbReference type="AlphaFoldDB" id="A0AAV7RQY6"/>
<proteinExistence type="predicted"/>
<evidence type="ECO:0000313" key="2">
    <source>
        <dbReference type="EMBL" id="KAJ1154689.1"/>
    </source>
</evidence>
<feature type="region of interest" description="Disordered" evidence="1">
    <location>
        <begin position="46"/>
        <end position="111"/>
    </location>
</feature>
<protein>
    <submittedName>
        <fullName evidence="2">Uncharacterized protein</fullName>
    </submittedName>
</protein>
<accession>A0AAV7RQY6</accession>
<organism evidence="2 3">
    <name type="scientific">Pleurodeles waltl</name>
    <name type="common">Iberian ribbed newt</name>
    <dbReference type="NCBI Taxonomy" id="8319"/>
    <lineage>
        <taxon>Eukaryota</taxon>
        <taxon>Metazoa</taxon>
        <taxon>Chordata</taxon>
        <taxon>Craniata</taxon>
        <taxon>Vertebrata</taxon>
        <taxon>Euteleostomi</taxon>
        <taxon>Amphibia</taxon>
        <taxon>Batrachia</taxon>
        <taxon>Caudata</taxon>
        <taxon>Salamandroidea</taxon>
        <taxon>Salamandridae</taxon>
        <taxon>Pleurodelinae</taxon>
        <taxon>Pleurodeles</taxon>
    </lineage>
</organism>
<dbReference type="Proteomes" id="UP001066276">
    <property type="component" value="Chromosome 5"/>
</dbReference>
<dbReference type="EMBL" id="JANPWB010000009">
    <property type="protein sequence ID" value="KAJ1154689.1"/>
    <property type="molecule type" value="Genomic_DNA"/>
</dbReference>
<evidence type="ECO:0000313" key="3">
    <source>
        <dbReference type="Proteomes" id="UP001066276"/>
    </source>
</evidence>
<name>A0AAV7RQY6_PLEWA</name>
<feature type="compositionally biased region" description="Low complexity" evidence="1">
    <location>
        <begin position="58"/>
        <end position="87"/>
    </location>
</feature>
<evidence type="ECO:0000256" key="1">
    <source>
        <dbReference type="SAM" id="MobiDB-lite"/>
    </source>
</evidence>
<sequence>MPSGPRRSSRGPRGLRPCPSSAPKKARSGRTLVLFSSSLEEVSPHLLRLQLPPNGRVAGSSRSRRTAPAAQAAPSHAAAPPRGPAHGPDSRGRSTSLPRNTAEGPFTAPMSLRLTQAPARVLGERYASLVSSDGVG</sequence>
<keyword evidence="3" id="KW-1185">Reference proteome</keyword>
<feature type="compositionally biased region" description="Low complexity" evidence="1">
    <location>
        <begin position="1"/>
        <end position="21"/>
    </location>
</feature>